<organism evidence="1 2">
    <name type="scientific">Kineococcus glutinatus</name>
    <dbReference type="NCBI Taxonomy" id="1070872"/>
    <lineage>
        <taxon>Bacteria</taxon>
        <taxon>Bacillati</taxon>
        <taxon>Actinomycetota</taxon>
        <taxon>Actinomycetes</taxon>
        <taxon>Kineosporiales</taxon>
        <taxon>Kineosporiaceae</taxon>
        <taxon>Kineococcus</taxon>
    </lineage>
</organism>
<accession>A0ABP9HIC2</accession>
<dbReference type="RefSeq" id="WP_345711403.1">
    <property type="nucleotide sequence ID" value="NZ_BAABIL010000139.1"/>
</dbReference>
<comment type="caution">
    <text evidence="1">The sequence shown here is derived from an EMBL/GenBank/DDBJ whole genome shotgun (WGS) entry which is preliminary data.</text>
</comment>
<evidence type="ECO:0000313" key="1">
    <source>
        <dbReference type="EMBL" id="GAA4971095.1"/>
    </source>
</evidence>
<gene>
    <name evidence="1" type="ORF">GCM10023225_11230</name>
</gene>
<dbReference type="Proteomes" id="UP001501195">
    <property type="component" value="Unassembled WGS sequence"/>
</dbReference>
<keyword evidence="2" id="KW-1185">Reference proteome</keyword>
<evidence type="ECO:0008006" key="3">
    <source>
        <dbReference type="Google" id="ProtNLM"/>
    </source>
</evidence>
<name>A0ABP9HIC2_9ACTN</name>
<evidence type="ECO:0000313" key="2">
    <source>
        <dbReference type="Proteomes" id="UP001501195"/>
    </source>
</evidence>
<dbReference type="EMBL" id="BAABIL010000139">
    <property type="protein sequence ID" value="GAA4971095.1"/>
    <property type="molecule type" value="Genomic_DNA"/>
</dbReference>
<proteinExistence type="predicted"/>
<sequence>MSRGSPPELLVLHAVRLKGFADDRALAARFALDEAATTETLLDLQAFGWVARSEFAGTGGWSLTDAGRAEGERRLAAELDACAGAGVVREVHRVFLPLNARLQRACTDWQLRPTPTDPLAANDHRDPAWDGRVVGELTDLGAELAGLTARLGALLARFGGYDARFAAALGRVRAGDVSWVDRTGADSCHTVWFELHEDLLATLGLARGAGA</sequence>
<reference evidence="2" key="1">
    <citation type="journal article" date="2019" name="Int. J. Syst. Evol. Microbiol.">
        <title>The Global Catalogue of Microorganisms (GCM) 10K type strain sequencing project: providing services to taxonomists for standard genome sequencing and annotation.</title>
        <authorList>
            <consortium name="The Broad Institute Genomics Platform"/>
            <consortium name="The Broad Institute Genome Sequencing Center for Infectious Disease"/>
            <person name="Wu L."/>
            <person name="Ma J."/>
        </authorList>
    </citation>
    <scope>NUCLEOTIDE SEQUENCE [LARGE SCALE GENOMIC DNA]</scope>
    <source>
        <strain evidence="2">JCM 18126</strain>
    </source>
</reference>
<protein>
    <recommendedName>
        <fullName evidence="3">Transcriptional regulator</fullName>
    </recommendedName>
</protein>